<evidence type="ECO:0000313" key="3">
    <source>
        <dbReference type="Proteomes" id="UP000694865"/>
    </source>
</evidence>
<sequence length="956" mass="108373">MESSHLQAATVLLQETGKQVSEKDKTLVQNCLSLYLPYGVEKTQVERNLFTGHLLKKVDGTYLVEPCHQEKVDTSENEDISIITKKGISFSSLNVGFNRQIAEEIEQETAHVHTFMPGNGMNLLVIDFSDEHDSTFTHNNINNGDEKQFCRKGTIVKAFVQNWINSLHAQMAKSGLDCNVVKPSVNVQSARGKLESIQEDLSTVINKREQDIRQLLKTEMKESAKNCPENGHIIFAISSHPSQINKPHNETADLKKNKLEELLKKHSNKIPGKWLKLEVLLKLKERPVMELADVYTVGCELNLSPEEVDDALLWLYSLRDIIHFADDRELRNTVIINPRWLIDLIKLFATETSMYQKVEAYRMVSPLCEILYKHGILDTQLIYEILGRCGRAEDGRILLKALLMFEIIYPFPCKKEITSYYMPCLLKTIDQSGMLFPVNTIQGPSLYYHFDGGCLPDGIFHQLIVRCLEYWPQAELFRNVAKFEINDHHYLLVSKRECDIELAVVATPKKRGEVAHLRKSFCTEIRECVDMILKVLVKRYNSIVSYKSCLKCDHKLHTEEAITSGKPGIDDGCITADCNNGNGYFCLHQSHIDVTDLWYPKSTASRDLGLHSKMRHEGDELCMTYYEKTKVITSDDIPTIGIVTALDCEYIAMSFMFTKSLKTYIGNQPIGDLNRYKLGSIGNKTIVITSLPVGMTGEEVSAVTATRLCDVFPSVKILYMVGIAGGVPNIQYDEEKAIQSIKYIRPHVREGDVIVAYPVKDSSPGFIQYDYGKIVSDIASENLKGNIKRQTQIRLSPEGLSAAREIKNEFETHQSKPWIKTIENILRNRNKVNRLNQIRFQRPTDEERITASRIQHPEENILRSPGEPKVHFGILASANSVMRNSEIRDKLAEAENIIGFEMENAGIAVATSLSSKECMFVRGVCDYSDEFKDKAWQYYASLAAAAVAKCLIEKLK</sequence>
<accession>A0ABM0GP41</accession>
<keyword evidence="1" id="KW-0677">Repeat</keyword>
<protein>
    <submittedName>
        <fullName evidence="4">Uncharacterized protein LOC100369615</fullName>
    </submittedName>
</protein>
<dbReference type="PANTHER" id="PTHR46082:SF6">
    <property type="entry name" value="AAA+ ATPASE DOMAIN-CONTAINING PROTEIN-RELATED"/>
    <property type="match status" value="1"/>
</dbReference>
<dbReference type="InterPro" id="IPR035994">
    <property type="entry name" value="Nucleoside_phosphorylase_sf"/>
</dbReference>
<gene>
    <name evidence="4" type="primary">LOC100369615</name>
</gene>
<dbReference type="SUPFAM" id="SSF53167">
    <property type="entry name" value="Purine and uridine phosphorylases"/>
    <property type="match status" value="1"/>
</dbReference>
<proteinExistence type="predicted"/>
<keyword evidence="3" id="KW-1185">Reference proteome</keyword>
<name>A0ABM0GP41_SACKO</name>
<dbReference type="Proteomes" id="UP000694865">
    <property type="component" value="Unplaced"/>
</dbReference>
<dbReference type="Pfam" id="PF16095">
    <property type="entry name" value="COR-A"/>
    <property type="match status" value="1"/>
</dbReference>
<evidence type="ECO:0000256" key="1">
    <source>
        <dbReference type="ARBA" id="ARBA00022737"/>
    </source>
</evidence>
<dbReference type="RefSeq" id="XP_002734237.1">
    <property type="nucleotide sequence ID" value="XM_002734191.1"/>
</dbReference>
<evidence type="ECO:0000313" key="4">
    <source>
        <dbReference type="RefSeq" id="XP_002734237.1"/>
    </source>
</evidence>
<dbReference type="GeneID" id="100369615"/>
<dbReference type="PANTHER" id="PTHR46082">
    <property type="entry name" value="ATP/GTP-BINDING PROTEIN-RELATED"/>
    <property type="match status" value="1"/>
</dbReference>
<dbReference type="InterPro" id="IPR032171">
    <property type="entry name" value="COR-A"/>
</dbReference>
<dbReference type="InterPro" id="IPR053137">
    <property type="entry name" value="NLR-like"/>
</dbReference>
<organism evidence="3 4">
    <name type="scientific">Saccoglossus kowalevskii</name>
    <name type="common">Acorn worm</name>
    <dbReference type="NCBI Taxonomy" id="10224"/>
    <lineage>
        <taxon>Eukaryota</taxon>
        <taxon>Metazoa</taxon>
        <taxon>Hemichordata</taxon>
        <taxon>Enteropneusta</taxon>
        <taxon>Harrimaniidae</taxon>
        <taxon>Saccoglossus</taxon>
    </lineage>
</organism>
<evidence type="ECO:0000259" key="2">
    <source>
        <dbReference type="Pfam" id="PF16095"/>
    </source>
</evidence>
<feature type="domain" description="COR" evidence="2">
    <location>
        <begin position="271"/>
        <end position="426"/>
    </location>
</feature>
<reference evidence="4" key="1">
    <citation type="submission" date="2025-08" db="UniProtKB">
        <authorList>
            <consortium name="RefSeq"/>
        </authorList>
    </citation>
    <scope>IDENTIFICATION</scope>
    <source>
        <tissue evidence="4">Testes</tissue>
    </source>
</reference>
<dbReference type="Gene3D" id="3.40.50.1580">
    <property type="entry name" value="Nucleoside phosphorylase domain"/>
    <property type="match status" value="1"/>
</dbReference>